<feature type="region of interest" description="Disordered" evidence="9">
    <location>
        <begin position="1323"/>
        <end position="1345"/>
    </location>
</feature>
<dbReference type="EMBL" id="JAERRJ010000007">
    <property type="protein sequence ID" value="MBL1076394.1"/>
    <property type="molecule type" value="Genomic_DNA"/>
</dbReference>
<dbReference type="SUPFAM" id="SSF47384">
    <property type="entry name" value="Homodimeric domain of signal transducing histidine kinase"/>
    <property type="match status" value="1"/>
</dbReference>
<dbReference type="Proteomes" id="UP000602198">
    <property type="component" value="Unassembled WGS sequence"/>
</dbReference>
<name>A0ABS1M773_9NOCA</name>
<evidence type="ECO:0000256" key="2">
    <source>
        <dbReference type="ARBA" id="ARBA00004236"/>
    </source>
</evidence>
<dbReference type="PANTHER" id="PTHR43547:SF2">
    <property type="entry name" value="HYBRID SIGNAL TRANSDUCTION HISTIDINE KINASE C"/>
    <property type="match status" value="1"/>
</dbReference>
<dbReference type="InterPro" id="IPR003018">
    <property type="entry name" value="GAF"/>
</dbReference>
<dbReference type="SMART" id="SM00448">
    <property type="entry name" value="REC"/>
    <property type="match status" value="1"/>
</dbReference>
<evidence type="ECO:0000256" key="5">
    <source>
        <dbReference type="ARBA" id="ARBA00022679"/>
    </source>
</evidence>
<dbReference type="Pfam" id="PF08448">
    <property type="entry name" value="PAS_4"/>
    <property type="match status" value="1"/>
</dbReference>
<dbReference type="SMART" id="SM00388">
    <property type="entry name" value="HisKA"/>
    <property type="match status" value="1"/>
</dbReference>
<dbReference type="PRINTS" id="PR00344">
    <property type="entry name" value="BCTRLSENSOR"/>
</dbReference>
<dbReference type="InterPro" id="IPR036890">
    <property type="entry name" value="HATPase_C_sf"/>
</dbReference>
<dbReference type="InterPro" id="IPR013656">
    <property type="entry name" value="PAS_4"/>
</dbReference>
<dbReference type="CDD" id="cd00156">
    <property type="entry name" value="REC"/>
    <property type="match status" value="1"/>
</dbReference>
<evidence type="ECO:0000256" key="8">
    <source>
        <dbReference type="PROSITE-ProRule" id="PRU00169"/>
    </source>
</evidence>
<dbReference type="Pfam" id="PF00072">
    <property type="entry name" value="Response_reg"/>
    <property type="match status" value="1"/>
</dbReference>
<evidence type="ECO:0000256" key="3">
    <source>
        <dbReference type="ARBA" id="ARBA00012438"/>
    </source>
</evidence>
<dbReference type="Pfam" id="PF00512">
    <property type="entry name" value="HisKA"/>
    <property type="match status" value="1"/>
</dbReference>
<dbReference type="Pfam" id="PF13185">
    <property type="entry name" value="GAF_2"/>
    <property type="match status" value="1"/>
</dbReference>
<dbReference type="SUPFAM" id="SSF55874">
    <property type="entry name" value="ATPase domain of HSP90 chaperone/DNA topoisomerase II/histidine kinase"/>
    <property type="match status" value="2"/>
</dbReference>
<dbReference type="CDD" id="cd00082">
    <property type="entry name" value="HisKA"/>
    <property type="match status" value="1"/>
</dbReference>
<evidence type="ECO:0000256" key="9">
    <source>
        <dbReference type="SAM" id="MobiDB-lite"/>
    </source>
</evidence>
<evidence type="ECO:0000256" key="6">
    <source>
        <dbReference type="ARBA" id="ARBA00022777"/>
    </source>
</evidence>
<dbReference type="Gene3D" id="3.40.50.2300">
    <property type="match status" value="1"/>
</dbReference>
<dbReference type="PROSITE" id="PS50110">
    <property type="entry name" value="RESPONSE_REGULATORY"/>
    <property type="match status" value="1"/>
</dbReference>
<dbReference type="InterPro" id="IPR003661">
    <property type="entry name" value="HisK_dim/P_dom"/>
</dbReference>
<accession>A0ABS1M773</accession>
<keyword evidence="4 8" id="KW-0597">Phosphoprotein</keyword>
<dbReference type="InterPro" id="IPR005467">
    <property type="entry name" value="His_kinase_dom"/>
</dbReference>
<dbReference type="RefSeq" id="WP_201948991.1">
    <property type="nucleotide sequence ID" value="NZ_JAERRJ010000007.1"/>
</dbReference>
<dbReference type="EC" id="2.7.13.3" evidence="3"/>
<dbReference type="Gene3D" id="3.60.40.10">
    <property type="entry name" value="PPM-type phosphatase domain"/>
    <property type="match status" value="1"/>
</dbReference>
<evidence type="ECO:0000259" key="11">
    <source>
        <dbReference type="PROSITE" id="PS50110"/>
    </source>
</evidence>
<sequence>MDRARPAPRTPLPATLAAAVPLGGETGRRFAEFDWDAHPLGPPRDWPPEYRTAVATTLTSRFPIVLWLGAADLYLVYNDAYAAIMGDKHPAALGRPGREVWWDIWTEISPMLAGVVETGEATWSNDLMLALVTGGRAQERYFTFSYSPLLAGSGDVHGIFCAVTETTDRVLGERRLSVLNAVAAGIMEMRSIGDAVEAAVAICAQDAADLPFVAVYAEDSPGTDPVLRGATASVLGLLPRELRGLTDRRAAAGVRTVWEVPHLSAVIPGLATVFGETPPERALVLPVGEEPAAGVLVIGTSPRRPLDEQYRAFCQLLADQLSSAFSAIASYEQQRRRADDLAEIDRAKTAFLSNVSHEFRTPLTLLAGPVDDALAAANGDAALIEQLNMVRRNAGRLRRLVDALLDFSRVEAGRAQADPVRTDAGAYTAHLASSFAELCERAGLRLILDCESVQADLDPAMWETIVLNLLSNAVKFTFTGSITVSVRAVPEGCRICVRDTGIGIAEAELGRVFERFHRGDNTRGRTVEGAGVGLALVRGLVELHHGTIRVESRVDVGTSVIIVVPVADSPSRVPVVAPTRDGRNPYVEEAGQWVVARHVPPDAAPAVSAETAPDARPETSREVVPDARPEASREVVPDARPEASREVVPDARPEASREVVPDARPEASREVVHGARPETAREVAPEAGRASALGEGGASGLPALPRKLVLVADDNADMRAYLHRILVQRWDIALAADGRSALRMARARRPDLIVTDVMMPELDGFGLVAALRADPRLRAVPVVMLSARAGAEAAGEGYAGGADDYLAKPFGSRELVDRVAARLAAVERERAQWRAQASAETDASAVARLDAALRATDSAREILDAVLVHHPASAGAPTAAIGVIDTGKSCVRIQFADTAQPGVAPPRRTLALDAESALAEAIRCGAPIIVRDNAVEDSGGRRGEAPPGARSGVIHPLRDPDYRMIGVLARWWSCPREFPAAELRLLAESAELVQAALHRILVQRRERRIALEFQDQLLDLDSAATSAVVAAVYQPAEEGMRVGGDWYQATPLDRAGRVGISVGDVVGHGLSAAVVMSRLRAAIGSAALTTPDPGAVIEMVSQYATTVRGAHCATVAYAVLDPATGVVEYCCAGHPYPLLIPADGPPIYLDDGRRPPLGISGWRGATRSGGHALPPGSTVLLYTDGLIERPGESLDEGFARLRAAAAAAATLPTAALTAELLERLRPPGGYTDDVVLLALRPVGTTADTFTLAVPAAAGQLPVVRTRMREWLARHGIPARRSYDILLAVGEALSNAIEHGSDLDPAKTVSVEAARHAAGIIATVTDSGSDRPRPGHSSTGRGRGLTLMNGLADQVESTRSLHGTCVTLRFDLGAGAGAVR</sequence>
<keyword evidence="5" id="KW-0808">Transferase</keyword>
<feature type="domain" description="Response regulatory" evidence="11">
    <location>
        <begin position="708"/>
        <end position="823"/>
    </location>
</feature>
<dbReference type="Gene3D" id="1.10.287.130">
    <property type="match status" value="1"/>
</dbReference>
<dbReference type="InterPro" id="IPR035965">
    <property type="entry name" value="PAS-like_dom_sf"/>
</dbReference>
<feature type="region of interest" description="Disordered" evidence="9">
    <location>
        <begin position="604"/>
        <end position="685"/>
    </location>
</feature>
<dbReference type="Pfam" id="PF13581">
    <property type="entry name" value="HATPase_c_2"/>
    <property type="match status" value="1"/>
</dbReference>
<dbReference type="SUPFAM" id="SSF52172">
    <property type="entry name" value="CheY-like"/>
    <property type="match status" value="1"/>
</dbReference>
<dbReference type="InterPro" id="IPR004358">
    <property type="entry name" value="Sig_transdc_His_kin-like_C"/>
</dbReference>
<reference evidence="12 13" key="1">
    <citation type="submission" date="2021-01" db="EMBL/GenBank/DDBJ databases">
        <title>WGS of actinomycetes isolated from Thailand.</title>
        <authorList>
            <person name="Thawai C."/>
        </authorList>
    </citation>
    <scope>NUCLEOTIDE SEQUENCE [LARGE SCALE GENOMIC DNA]</scope>
    <source>
        <strain evidence="12 13">LPG 2</strain>
    </source>
</reference>
<dbReference type="PANTHER" id="PTHR43547">
    <property type="entry name" value="TWO-COMPONENT HISTIDINE KINASE"/>
    <property type="match status" value="1"/>
</dbReference>
<feature type="compositionally biased region" description="Basic and acidic residues" evidence="9">
    <location>
        <begin position="613"/>
        <end position="684"/>
    </location>
</feature>
<dbReference type="InterPro" id="IPR036097">
    <property type="entry name" value="HisK_dim/P_sf"/>
</dbReference>
<dbReference type="Gene3D" id="3.30.565.10">
    <property type="entry name" value="Histidine kinase-like ATPase, C-terminal domain"/>
    <property type="match status" value="2"/>
</dbReference>
<proteinExistence type="predicted"/>
<evidence type="ECO:0000313" key="12">
    <source>
        <dbReference type="EMBL" id="MBL1076394.1"/>
    </source>
</evidence>
<dbReference type="SMART" id="SM00387">
    <property type="entry name" value="HATPase_c"/>
    <property type="match status" value="2"/>
</dbReference>
<dbReference type="InterPro" id="IPR036457">
    <property type="entry name" value="PPM-type-like_dom_sf"/>
</dbReference>
<evidence type="ECO:0000313" key="13">
    <source>
        <dbReference type="Proteomes" id="UP000602198"/>
    </source>
</evidence>
<dbReference type="Pfam" id="PF02518">
    <property type="entry name" value="HATPase_c"/>
    <property type="match status" value="1"/>
</dbReference>
<gene>
    <name evidence="12" type="ORF">JK358_18515</name>
</gene>
<organism evidence="12 13">
    <name type="scientific">Nocardia acididurans</name>
    <dbReference type="NCBI Taxonomy" id="2802282"/>
    <lineage>
        <taxon>Bacteria</taxon>
        <taxon>Bacillati</taxon>
        <taxon>Actinomycetota</taxon>
        <taxon>Actinomycetes</taxon>
        <taxon>Mycobacteriales</taxon>
        <taxon>Nocardiaceae</taxon>
        <taxon>Nocardia</taxon>
    </lineage>
</organism>
<dbReference type="Gene3D" id="3.30.450.40">
    <property type="match status" value="1"/>
</dbReference>
<keyword evidence="6" id="KW-0418">Kinase</keyword>
<keyword evidence="13" id="KW-1185">Reference proteome</keyword>
<protein>
    <recommendedName>
        <fullName evidence="3">histidine kinase</fullName>
        <ecNumber evidence="3">2.7.13.3</ecNumber>
    </recommendedName>
</protein>
<dbReference type="InterPro" id="IPR011006">
    <property type="entry name" value="CheY-like_superfamily"/>
</dbReference>
<feature type="domain" description="Histidine kinase" evidence="10">
    <location>
        <begin position="354"/>
        <end position="568"/>
    </location>
</feature>
<evidence type="ECO:0000259" key="10">
    <source>
        <dbReference type="PROSITE" id="PS50109"/>
    </source>
</evidence>
<dbReference type="SMART" id="SM00331">
    <property type="entry name" value="PP2C_SIG"/>
    <property type="match status" value="1"/>
</dbReference>
<dbReference type="InterPro" id="IPR003594">
    <property type="entry name" value="HATPase_dom"/>
</dbReference>
<dbReference type="PROSITE" id="PS50109">
    <property type="entry name" value="HIS_KIN"/>
    <property type="match status" value="1"/>
</dbReference>
<evidence type="ECO:0000256" key="7">
    <source>
        <dbReference type="ARBA" id="ARBA00023012"/>
    </source>
</evidence>
<dbReference type="Gene3D" id="3.30.450.20">
    <property type="entry name" value="PAS domain"/>
    <property type="match status" value="1"/>
</dbReference>
<keyword evidence="7" id="KW-0902">Two-component regulatory system</keyword>
<comment type="caution">
    <text evidence="12">The sequence shown here is derived from an EMBL/GenBank/DDBJ whole genome shotgun (WGS) entry which is preliminary data.</text>
</comment>
<dbReference type="SUPFAM" id="SSF55781">
    <property type="entry name" value="GAF domain-like"/>
    <property type="match status" value="2"/>
</dbReference>
<dbReference type="InterPro" id="IPR001932">
    <property type="entry name" value="PPM-type_phosphatase-like_dom"/>
</dbReference>
<dbReference type="CDD" id="cd16936">
    <property type="entry name" value="HATPase_RsbW-like"/>
    <property type="match status" value="1"/>
</dbReference>
<comment type="subcellular location">
    <subcellularLocation>
        <location evidence="2">Cell membrane</location>
    </subcellularLocation>
</comment>
<dbReference type="Pfam" id="PF07228">
    <property type="entry name" value="SpoIIE"/>
    <property type="match status" value="1"/>
</dbReference>
<dbReference type="SUPFAM" id="SSF55785">
    <property type="entry name" value="PYP-like sensor domain (PAS domain)"/>
    <property type="match status" value="1"/>
</dbReference>
<dbReference type="InterPro" id="IPR001789">
    <property type="entry name" value="Sig_transdc_resp-reg_receiver"/>
</dbReference>
<feature type="modified residue" description="4-aspartylphosphate" evidence="8">
    <location>
        <position position="756"/>
    </location>
</feature>
<dbReference type="InterPro" id="IPR029016">
    <property type="entry name" value="GAF-like_dom_sf"/>
</dbReference>
<evidence type="ECO:0000256" key="1">
    <source>
        <dbReference type="ARBA" id="ARBA00000085"/>
    </source>
</evidence>
<evidence type="ECO:0000256" key="4">
    <source>
        <dbReference type="ARBA" id="ARBA00022553"/>
    </source>
</evidence>
<comment type="catalytic activity">
    <reaction evidence="1">
        <text>ATP + protein L-histidine = ADP + protein N-phospho-L-histidine.</text>
        <dbReference type="EC" id="2.7.13.3"/>
    </reaction>
</comment>